<evidence type="ECO:0000256" key="1">
    <source>
        <dbReference type="SAM" id="SignalP"/>
    </source>
</evidence>
<dbReference type="AlphaFoldDB" id="A0A8J5XXU6"/>
<evidence type="ECO:0000313" key="2">
    <source>
        <dbReference type="EMBL" id="KAG8468274.1"/>
    </source>
</evidence>
<feature type="signal peptide" evidence="1">
    <location>
        <begin position="1"/>
        <end position="21"/>
    </location>
</feature>
<keyword evidence="1" id="KW-0732">Signal</keyword>
<evidence type="ECO:0000313" key="3">
    <source>
        <dbReference type="Proteomes" id="UP000751190"/>
    </source>
</evidence>
<dbReference type="EMBL" id="JAGTXO010000004">
    <property type="protein sequence ID" value="KAG8468274.1"/>
    <property type="molecule type" value="Genomic_DNA"/>
</dbReference>
<feature type="chain" id="PRO_5035328235" description="Vesicle transport protein" evidence="1">
    <location>
        <begin position="22"/>
        <end position="292"/>
    </location>
</feature>
<keyword evidence="3" id="KW-1185">Reference proteome</keyword>
<dbReference type="Proteomes" id="UP000751190">
    <property type="component" value="Unassembled WGS sequence"/>
</dbReference>
<protein>
    <recommendedName>
        <fullName evidence="4">Vesicle transport protein</fullName>
    </recommendedName>
</protein>
<accession>A0A8J5XXU6</accession>
<comment type="caution">
    <text evidence="2">The sequence shown here is derived from an EMBL/GenBank/DDBJ whole genome shotgun (WGS) entry which is preliminary data.</text>
</comment>
<name>A0A8J5XXU6_DIALT</name>
<gene>
    <name evidence="2" type="ORF">KFE25_013357</name>
</gene>
<reference evidence="2" key="1">
    <citation type="submission" date="2021-05" db="EMBL/GenBank/DDBJ databases">
        <title>The genome of the haptophyte Pavlova lutheri (Diacronema luteri, Pavlovales) - a model for lipid biosynthesis in eukaryotic algae.</title>
        <authorList>
            <person name="Hulatt C.J."/>
            <person name="Posewitz M.C."/>
        </authorList>
    </citation>
    <scope>NUCLEOTIDE SEQUENCE</scope>
    <source>
        <strain evidence="2">NIVA-4/92</strain>
    </source>
</reference>
<dbReference type="OrthoDB" id="10438151at2759"/>
<evidence type="ECO:0008006" key="4">
    <source>
        <dbReference type="Google" id="ProtNLM"/>
    </source>
</evidence>
<organism evidence="2 3">
    <name type="scientific">Diacronema lutheri</name>
    <name type="common">Unicellular marine alga</name>
    <name type="synonym">Monochrysis lutheri</name>
    <dbReference type="NCBI Taxonomy" id="2081491"/>
    <lineage>
        <taxon>Eukaryota</taxon>
        <taxon>Haptista</taxon>
        <taxon>Haptophyta</taxon>
        <taxon>Pavlovophyceae</taxon>
        <taxon>Pavlovales</taxon>
        <taxon>Pavlovaceae</taxon>
        <taxon>Diacronema</taxon>
    </lineage>
</organism>
<sequence>MALGRLTLCILLAFPAARAQAEGGAPQAAGAEVDVTAQARGADTDADADADAAATDDESALRTDWSRLSARADAPLEELSRLMGSATSTLETYHRHFESRLGEMSAERILSAVRGATLANAVALLLYAPLTAFVSLVSGRLGRFVHATYAGVTGWSLLVAEMPLRVRGRRGAVRFLGTQVGRASALAFAAAASWRSGPVGMLLSALTALNALYGAYVTAVHPAFRPELEQLANVWRGLAAVARQLWRAVLRALNSATGGAGDDLLVSGSQSHATLAARAGEQLAQPWRPASD</sequence>
<proteinExistence type="predicted"/>